<dbReference type="Gene3D" id="3.10.450.50">
    <property type="match status" value="1"/>
</dbReference>
<protein>
    <submittedName>
        <fullName evidence="2">Nuclear transport factor 2 family protein</fullName>
    </submittedName>
</protein>
<keyword evidence="3" id="KW-1185">Reference proteome</keyword>
<comment type="caution">
    <text evidence="2">The sequence shown here is derived from an EMBL/GenBank/DDBJ whole genome shotgun (WGS) entry which is preliminary data.</text>
</comment>
<dbReference type="Proteomes" id="UP001501218">
    <property type="component" value="Unassembled WGS sequence"/>
</dbReference>
<reference evidence="3" key="1">
    <citation type="journal article" date="2019" name="Int. J. Syst. Evol. Microbiol.">
        <title>The Global Catalogue of Microorganisms (GCM) 10K type strain sequencing project: providing services to taxonomists for standard genome sequencing and annotation.</title>
        <authorList>
            <consortium name="The Broad Institute Genomics Platform"/>
            <consortium name="The Broad Institute Genome Sequencing Center for Infectious Disease"/>
            <person name="Wu L."/>
            <person name="Ma J."/>
        </authorList>
    </citation>
    <scope>NUCLEOTIDE SEQUENCE [LARGE SCALE GENOMIC DNA]</scope>
    <source>
        <strain evidence="3">JCM 16221</strain>
    </source>
</reference>
<dbReference type="SUPFAM" id="SSF54427">
    <property type="entry name" value="NTF2-like"/>
    <property type="match status" value="1"/>
</dbReference>
<evidence type="ECO:0000313" key="2">
    <source>
        <dbReference type="EMBL" id="GAA2359697.1"/>
    </source>
</evidence>
<dbReference type="EMBL" id="BAAARA010000021">
    <property type="protein sequence ID" value="GAA2359697.1"/>
    <property type="molecule type" value="Genomic_DNA"/>
</dbReference>
<sequence length="158" mass="17754">MDLAALEDIKQLKYRYLRAVDLKLWHELADTVTADAVADYGTEATGAPLKLEGREAILAFMRDNLGPGIITTHAAGQPEIEIDGDAATGTWGFQDMVIATEFSTIVQGAAFYEDEYRREDDGRWRISKTGYIRTYEFLYTFDSLPGFTLTANRWANDL</sequence>
<dbReference type="Pfam" id="PF13577">
    <property type="entry name" value="SnoaL_4"/>
    <property type="match status" value="1"/>
</dbReference>
<gene>
    <name evidence="2" type="ORF">GCM10009854_43190</name>
</gene>
<accession>A0ABP5TUC8</accession>
<dbReference type="CDD" id="cd00531">
    <property type="entry name" value="NTF2_like"/>
    <property type="match status" value="1"/>
</dbReference>
<evidence type="ECO:0000313" key="3">
    <source>
        <dbReference type="Proteomes" id="UP001501218"/>
    </source>
</evidence>
<dbReference type="RefSeq" id="WP_344136005.1">
    <property type="nucleotide sequence ID" value="NZ_BAAARA010000021.1"/>
</dbReference>
<organism evidence="2 3">
    <name type="scientific">Saccharopolyspora halophila</name>
    <dbReference type="NCBI Taxonomy" id="405551"/>
    <lineage>
        <taxon>Bacteria</taxon>
        <taxon>Bacillati</taxon>
        <taxon>Actinomycetota</taxon>
        <taxon>Actinomycetes</taxon>
        <taxon>Pseudonocardiales</taxon>
        <taxon>Pseudonocardiaceae</taxon>
        <taxon>Saccharopolyspora</taxon>
    </lineage>
</organism>
<name>A0ABP5TUC8_9PSEU</name>
<dbReference type="InterPro" id="IPR032710">
    <property type="entry name" value="NTF2-like_dom_sf"/>
</dbReference>
<proteinExistence type="predicted"/>
<feature type="domain" description="SnoaL-like" evidence="1">
    <location>
        <begin position="3"/>
        <end position="128"/>
    </location>
</feature>
<dbReference type="InterPro" id="IPR037401">
    <property type="entry name" value="SnoaL-like"/>
</dbReference>
<evidence type="ECO:0000259" key="1">
    <source>
        <dbReference type="Pfam" id="PF13577"/>
    </source>
</evidence>